<accession>A0ABV8UXL7</accession>
<keyword evidence="2" id="KW-0479">Metal-binding</keyword>
<dbReference type="EC" id="3.6.1.41" evidence="1"/>
<dbReference type="InterPro" id="IPR006674">
    <property type="entry name" value="HD_domain"/>
</dbReference>
<evidence type="ECO:0000313" key="8">
    <source>
        <dbReference type="EMBL" id="MFC4356078.1"/>
    </source>
</evidence>
<dbReference type="InterPro" id="IPR005249">
    <property type="entry name" value="YqeK"/>
</dbReference>
<evidence type="ECO:0000256" key="4">
    <source>
        <dbReference type="ARBA" id="ARBA00022801"/>
    </source>
</evidence>
<name>A0ABV8UXL7_9BACL</name>
<dbReference type="Pfam" id="PF01966">
    <property type="entry name" value="HD"/>
    <property type="match status" value="1"/>
</dbReference>
<evidence type="ECO:0000256" key="1">
    <source>
        <dbReference type="ARBA" id="ARBA00012506"/>
    </source>
</evidence>
<dbReference type="Proteomes" id="UP001595733">
    <property type="component" value="Unassembled WGS sequence"/>
</dbReference>
<proteinExistence type="predicted"/>
<feature type="domain" description="HD" evidence="7">
    <location>
        <begin position="18"/>
        <end position="132"/>
    </location>
</feature>
<sequence length="184" mass="21395">MTRDEILKKIRPRMKEKRFLHTIGVADTAMKLAEQSGMNPKNAELAGLLHDVCKYANLEWMAEQIQGHALDPRLLDHHHELWHGPVGSLVAKYEFGVHDEDVLNAIKYHTTGRIGMSKLEKIIYVADMIEPSRDFPNVDELREKTFKDIEIGMKYGIRHTIQFLVMKKQVVFPDSFECYNDCWK</sequence>
<dbReference type="PANTHER" id="PTHR35795:SF1">
    <property type="entry name" value="BIS(5'-NUCLEOSYL)-TETRAPHOSPHATASE, SYMMETRICAL"/>
    <property type="match status" value="1"/>
</dbReference>
<comment type="catalytic activity">
    <reaction evidence="6">
        <text>P(1),P(4)-bis(5'-adenosyl) tetraphosphate + H2O = 2 ADP + 2 H(+)</text>
        <dbReference type="Rhea" id="RHEA:24252"/>
        <dbReference type="ChEBI" id="CHEBI:15377"/>
        <dbReference type="ChEBI" id="CHEBI:15378"/>
        <dbReference type="ChEBI" id="CHEBI:58141"/>
        <dbReference type="ChEBI" id="CHEBI:456216"/>
        <dbReference type="EC" id="3.6.1.41"/>
    </reaction>
</comment>
<keyword evidence="3" id="KW-0547">Nucleotide-binding</keyword>
<dbReference type="SMART" id="SM00471">
    <property type="entry name" value="HDc"/>
    <property type="match status" value="1"/>
</dbReference>
<organism evidence="8 9">
    <name type="scientific">Chryseomicrobium palamuruense</name>
    <dbReference type="NCBI Taxonomy" id="682973"/>
    <lineage>
        <taxon>Bacteria</taxon>
        <taxon>Bacillati</taxon>
        <taxon>Bacillota</taxon>
        <taxon>Bacilli</taxon>
        <taxon>Bacillales</taxon>
        <taxon>Caryophanaceae</taxon>
        <taxon>Chryseomicrobium</taxon>
    </lineage>
</organism>
<dbReference type="RefSeq" id="WP_378142796.1">
    <property type="nucleotide sequence ID" value="NZ_JBHSEF010000026.1"/>
</dbReference>
<protein>
    <recommendedName>
        <fullName evidence="1">bis(5'-nucleosyl)-tetraphosphatase (symmetrical)</fullName>
        <ecNumber evidence="1">3.6.1.41</ecNumber>
    </recommendedName>
</protein>
<dbReference type="CDD" id="cd00077">
    <property type="entry name" value="HDc"/>
    <property type="match status" value="1"/>
</dbReference>
<dbReference type="InterPro" id="IPR051094">
    <property type="entry name" value="Diverse_Catalytic_Enzymes"/>
</dbReference>
<dbReference type="InterPro" id="IPR006675">
    <property type="entry name" value="HDIG_dom"/>
</dbReference>
<evidence type="ECO:0000256" key="5">
    <source>
        <dbReference type="ARBA" id="ARBA00023004"/>
    </source>
</evidence>
<reference evidence="9" key="1">
    <citation type="journal article" date="2019" name="Int. J. Syst. Evol. Microbiol.">
        <title>The Global Catalogue of Microorganisms (GCM) 10K type strain sequencing project: providing services to taxonomists for standard genome sequencing and annotation.</title>
        <authorList>
            <consortium name="The Broad Institute Genomics Platform"/>
            <consortium name="The Broad Institute Genome Sequencing Center for Infectious Disease"/>
            <person name="Wu L."/>
            <person name="Ma J."/>
        </authorList>
    </citation>
    <scope>NUCLEOTIDE SEQUENCE [LARGE SCALE GENOMIC DNA]</scope>
    <source>
        <strain evidence="9">CCUG 50353</strain>
    </source>
</reference>
<dbReference type="PANTHER" id="PTHR35795">
    <property type="entry name" value="SLR1885 PROTEIN"/>
    <property type="match status" value="1"/>
</dbReference>
<evidence type="ECO:0000256" key="6">
    <source>
        <dbReference type="ARBA" id="ARBA00049417"/>
    </source>
</evidence>
<dbReference type="EMBL" id="JBHSEF010000026">
    <property type="protein sequence ID" value="MFC4356078.1"/>
    <property type="molecule type" value="Genomic_DNA"/>
</dbReference>
<evidence type="ECO:0000313" key="9">
    <source>
        <dbReference type="Proteomes" id="UP001595733"/>
    </source>
</evidence>
<dbReference type="InterPro" id="IPR003607">
    <property type="entry name" value="HD/PDEase_dom"/>
</dbReference>
<evidence type="ECO:0000256" key="3">
    <source>
        <dbReference type="ARBA" id="ARBA00022741"/>
    </source>
</evidence>
<dbReference type="SUPFAM" id="SSF109604">
    <property type="entry name" value="HD-domain/PDEase-like"/>
    <property type="match status" value="1"/>
</dbReference>
<dbReference type="NCBIfam" id="TIGR00488">
    <property type="entry name" value="bis(5'-nucleosyl)-tetraphosphatase (symmetrical) YqeK"/>
    <property type="match status" value="1"/>
</dbReference>
<keyword evidence="9" id="KW-1185">Reference proteome</keyword>
<dbReference type="Gene3D" id="1.10.3210.10">
    <property type="entry name" value="Hypothetical protein af1432"/>
    <property type="match status" value="1"/>
</dbReference>
<evidence type="ECO:0000256" key="2">
    <source>
        <dbReference type="ARBA" id="ARBA00022723"/>
    </source>
</evidence>
<keyword evidence="5" id="KW-0408">Iron</keyword>
<dbReference type="NCBIfam" id="TIGR00277">
    <property type="entry name" value="HDIG"/>
    <property type="match status" value="1"/>
</dbReference>
<dbReference type="GO" id="GO:0008803">
    <property type="term" value="F:bis(5'-nucleosyl)-tetraphosphatase (symmetrical) activity"/>
    <property type="evidence" value="ECO:0007669"/>
    <property type="project" value="UniProtKB-EC"/>
</dbReference>
<comment type="caution">
    <text evidence="8">The sequence shown here is derived from an EMBL/GenBank/DDBJ whole genome shotgun (WGS) entry which is preliminary data.</text>
</comment>
<keyword evidence="4 8" id="KW-0378">Hydrolase</keyword>
<evidence type="ECO:0000259" key="7">
    <source>
        <dbReference type="PROSITE" id="PS51831"/>
    </source>
</evidence>
<dbReference type="PROSITE" id="PS51831">
    <property type="entry name" value="HD"/>
    <property type="match status" value="1"/>
</dbReference>
<gene>
    <name evidence="8" type="primary">yqeK</name>
    <name evidence="8" type="ORF">ACFO0S_13540</name>
</gene>